<organism evidence="1">
    <name type="scientific">uncultured Caudovirales phage</name>
    <dbReference type="NCBI Taxonomy" id="2100421"/>
    <lineage>
        <taxon>Viruses</taxon>
        <taxon>Duplodnaviria</taxon>
        <taxon>Heunggongvirae</taxon>
        <taxon>Uroviricota</taxon>
        <taxon>Caudoviricetes</taxon>
        <taxon>Peduoviridae</taxon>
        <taxon>Maltschvirus</taxon>
        <taxon>Maltschvirus maltsch</taxon>
    </lineage>
</organism>
<name>A0A6J5N5R1_9CAUD</name>
<evidence type="ECO:0000313" key="1">
    <source>
        <dbReference type="EMBL" id="CAB4152686.1"/>
    </source>
</evidence>
<sequence>MKELLPFERQMLLAEVYHYAWYNEEAYKDLLTFIEKYSTIIDKPVFFNPINNNDTETTNLEPLAYGQDLDTNPSFNEVQ</sequence>
<gene>
    <name evidence="1" type="ORF">UFOVP614_26</name>
</gene>
<protein>
    <submittedName>
        <fullName evidence="1">Uncharacterized protein</fullName>
    </submittedName>
</protein>
<dbReference type="EMBL" id="LR796573">
    <property type="protein sequence ID" value="CAB4152686.1"/>
    <property type="molecule type" value="Genomic_DNA"/>
</dbReference>
<reference evidence="1" key="1">
    <citation type="submission" date="2020-04" db="EMBL/GenBank/DDBJ databases">
        <authorList>
            <person name="Chiriac C."/>
            <person name="Salcher M."/>
            <person name="Ghai R."/>
            <person name="Kavagutti S V."/>
        </authorList>
    </citation>
    <scope>NUCLEOTIDE SEQUENCE</scope>
</reference>
<accession>A0A6J5N5R1</accession>
<proteinExistence type="predicted"/>